<dbReference type="VEuPathDB" id="VectorBase:AALF028243"/>
<reference evidence="19" key="1">
    <citation type="submission" date="2016-03" db="EMBL/GenBank/DDBJ databases">
        <title>RNAseq analyses of the sensorial organs of adult female Aedes albopictus.</title>
        <authorList>
            <person name="Fabrizio L."/>
            <person name="Ribeiro J.M."/>
            <person name="Arca B."/>
        </authorList>
    </citation>
    <scope>NUCLEOTIDE SEQUENCE</scope>
</reference>
<evidence type="ECO:0000313" key="19">
    <source>
        <dbReference type="EMBL" id="JAV46802.1"/>
    </source>
</evidence>
<keyword evidence="10" id="KW-1133">Transmembrane helix</keyword>
<dbReference type="GO" id="GO:0030154">
    <property type="term" value="P:cell differentiation"/>
    <property type="evidence" value="ECO:0007669"/>
    <property type="project" value="UniProtKB-ARBA"/>
</dbReference>
<dbReference type="InterPro" id="IPR008266">
    <property type="entry name" value="Tyr_kinase_AS"/>
</dbReference>
<evidence type="ECO:0000256" key="13">
    <source>
        <dbReference type="ARBA" id="ARBA00023170"/>
    </source>
</evidence>
<keyword evidence="9 16" id="KW-0067">ATP-binding</keyword>
<dbReference type="GO" id="GO:0007399">
    <property type="term" value="P:nervous system development"/>
    <property type="evidence" value="ECO:0007669"/>
    <property type="project" value="UniProtKB-ARBA"/>
</dbReference>
<evidence type="ECO:0000256" key="16">
    <source>
        <dbReference type="PROSITE-ProRule" id="PRU10141"/>
    </source>
</evidence>
<name>A0A1W7R6L9_AEDAL</name>
<dbReference type="GO" id="GO:0005524">
    <property type="term" value="F:ATP binding"/>
    <property type="evidence" value="ECO:0007669"/>
    <property type="project" value="UniProtKB-UniRule"/>
</dbReference>
<keyword evidence="4" id="KW-0812">Transmembrane</keyword>
<keyword evidence="14" id="KW-0325">Glycoprotein</keyword>
<evidence type="ECO:0000256" key="12">
    <source>
        <dbReference type="ARBA" id="ARBA00023137"/>
    </source>
</evidence>
<feature type="binding site" evidence="16">
    <location>
        <position position="612"/>
    </location>
    <ligand>
        <name>ATP</name>
        <dbReference type="ChEBI" id="CHEBI:30616"/>
    </ligand>
</feature>
<dbReference type="GO" id="GO:0007169">
    <property type="term" value="P:cell surface receptor protein tyrosine kinase signaling pathway"/>
    <property type="evidence" value="ECO:0007669"/>
    <property type="project" value="TreeGrafter"/>
</dbReference>
<evidence type="ECO:0000256" key="8">
    <source>
        <dbReference type="ARBA" id="ARBA00022777"/>
    </source>
</evidence>
<dbReference type="SMART" id="SM00219">
    <property type="entry name" value="TyrKc"/>
    <property type="match status" value="1"/>
</dbReference>
<dbReference type="InterPro" id="IPR000719">
    <property type="entry name" value="Prot_kinase_dom"/>
</dbReference>
<dbReference type="PANTHER" id="PTHR24416:SF620">
    <property type="entry name" value="TYROSINE-PROTEIN KINASE RECEPTOR TORSO"/>
    <property type="match status" value="1"/>
</dbReference>
<dbReference type="InterPro" id="IPR020635">
    <property type="entry name" value="Tyr_kinase_cat_dom"/>
</dbReference>
<dbReference type="EMBL" id="GEHC01000843">
    <property type="protein sequence ID" value="JAV46802.1"/>
    <property type="molecule type" value="Transcribed_RNA"/>
</dbReference>
<keyword evidence="11" id="KW-0472">Membrane</keyword>
<dbReference type="InterPro" id="IPR011009">
    <property type="entry name" value="Kinase-like_dom_sf"/>
</dbReference>
<evidence type="ECO:0000256" key="9">
    <source>
        <dbReference type="ARBA" id="ARBA00022840"/>
    </source>
</evidence>
<evidence type="ECO:0000256" key="5">
    <source>
        <dbReference type="ARBA" id="ARBA00022729"/>
    </source>
</evidence>
<dbReference type="InterPro" id="IPR017441">
    <property type="entry name" value="Protein_kinase_ATP_BS"/>
</dbReference>
<organism evidence="19">
    <name type="scientific">Aedes albopictus</name>
    <name type="common">Asian tiger mosquito</name>
    <name type="synonym">Stegomyia albopicta</name>
    <dbReference type="NCBI Taxonomy" id="7160"/>
    <lineage>
        <taxon>Eukaryota</taxon>
        <taxon>Metazoa</taxon>
        <taxon>Ecdysozoa</taxon>
        <taxon>Arthropoda</taxon>
        <taxon>Hexapoda</taxon>
        <taxon>Insecta</taxon>
        <taxon>Pterygota</taxon>
        <taxon>Neoptera</taxon>
        <taxon>Endopterygota</taxon>
        <taxon>Diptera</taxon>
        <taxon>Nematocera</taxon>
        <taxon>Culicoidea</taxon>
        <taxon>Culicidae</taxon>
        <taxon>Culicinae</taxon>
        <taxon>Aedini</taxon>
        <taxon>Aedes</taxon>
        <taxon>Stegomyia</taxon>
    </lineage>
</organism>
<comment type="subcellular location">
    <subcellularLocation>
        <location evidence="1">Membrane</location>
        <topology evidence="1">Single-pass type I membrane protein</topology>
    </subcellularLocation>
</comment>
<dbReference type="PANTHER" id="PTHR24416">
    <property type="entry name" value="TYROSINE-PROTEIN KINASE RECEPTOR"/>
    <property type="match status" value="1"/>
</dbReference>
<dbReference type="VEuPathDB" id="VectorBase:AALF016738"/>
<keyword evidence="8" id="KW-0418">Kinase</keyword>
<dbReference type="Gene3D" id="2.60.40.10">
    <property type="entry name" value="Immunoglobulins"/>
    <property type="match status" value="1"/>
</dbReference>
<dbReference type="PROSITE" id="PS50011">
    <property type="entry name" value="PROTEIN_KINASE_DOM"/>
    <property type="match status" value="1"/>
</dbReference>
<dbReference type="SUPFAM" id="SSF56112">
    <property type="entry name" value="Protein kinase-like (PK-like)"/>
    <property type="match status" value="1"/>
</dbReference>
<dbReference type="InterPro" id="IPR013783">
    <property type="entry name" value="Ig-like_fold"/>
</dbReference>
<dbReference type="GO" id="GO:0043235">
    <property type="term" value="C:receptor complex"/>
    <property type="evidence" value="ECO:0007669"/>
    <property type="project" value="TreeGrafter"/>
</dbReference>
<feature type="domain" description="Protein kinase" evidence="18">
    <location>
        <begin position="580"/>
        <end position="1035"/>
    </location>
</feature>
<evidence type="ECO:0000256" key="7">
    <source>
        <dbReference type="ARBA" id="ARBA00022741"/>
    </source>
</evidence>
<dbReference type="GO" id="GO:0005886">
    <property type="term" value="C:plasma membrane"/>
    <property type="evidence" value="ECO:0007669"/>
    <property type="project" value="TreeGrafter"/>
</dbReference>
<dbReference type="InterPro" id="IPR050122">
    <property type="entry name" value="RTK"/>
</dbReference>
<keyword evidence="5" id="KW-0732">Signal</keyword>
<dbReference type="InterPro" id="IPR003961">
    <property type="entry name" value="FN3_dom"/>
</dbReference>
<keyword evidence="13" id="KW-0675">Receptor</keyword>
<keyword evidence="3" id="KW-0808">Transferase</keyword>
<dbReference type="Gene3D" id="3.30.200.20">
    <property type="entry name" value="Phosphorylase Kinase, domain 1"/>
    <property type="match status" value="1"/>
</dbReference>
<dbReference type="VEuPathDB" id="VectorBase:AALFPA_046887"/>
<dbReference type="Gene3D" id="1.10.510.10">
    <property type="entry name" value="Transferase(Phosphotransferase) domain 1"/>
    <property type="match status" value="1"/>
</dbReference>
<keyword evidence="12" id="KW-0829">Tyrosine-protein kinase</keyword>
<dbReference type="InterPro" id="IPR001245">
    <property type="entry name" value="Ser-Thr/Tyr_kinase_cat_dom"/>
</dbReference>
<dbReference type="CDD" id="cd00063">
    <property type="entry name" value="FN3"/>
    <property type="match status" value="1"/>
</dbReference>
<dbReference type="CDD" id="cd00192">
    <property type="entry name" value="PTKc"/>
    <property type="match status" value="1"/>
</dbReference>
<comment type="catalytic activity">
    <reaction evidence="15">
        <text>L-tyrosyl-[protein] + ATP = O-phospho-L-tyrosyl-[protein] + ADP + H(+)</text>
        <dbReference type="Rhea" id="RHEA:10596"/>
        <dbReference type="Rhea" id="RHEA-COMP:10136"/>
        <dbReference type="Rhea" id="RHEA-COMP:20101"/>
        <dbReference type="ChEBI" id="CHEBI:15378"/>
        <dbReference type="ChEBI" id="CHEBI:30616"/>
        <dbReference type="ChEBI" id="CHEBI:46858"/>
        <dbReference type="ChEBI" id="CHEBI:61978"/>
        <dbReference type="ChEBI" id="CHEBI:456216"/>
        <dbReference type="EC" id="2.7.10.1"/>
    </reaction>
</comment>
<keyword evidence="7 16" id="KW-0547">Nucleotide-binding</keyword>
<dbReference type="AlphaFoldDB" id="A0A1W7R6L9"/>
<evidence type="ECO:0000256" key="15">
    <source>
        <dbReference type="ARBA" id="ARBA00051243"/>
    </source>
</evidence>
<dbReference type="PROSITE" id="PS00107">
    <property type="entry name" value="PROTEIN_KINASE_ATP"/>
    <property type="match status" value="1"/>
</dbReference>
<dbReference type="FunFam" id="1.10.510.10:FF:000190">
    <property type="entry name" value="Proto-oncogene tyrosine-protein kinase receptor Ret"/>
    <property type="match status" value="1"/>
</dbReference>
<dbReference type="GO" id="GO:0004714">
    <property type="term" value="F:transmembrane receptor protein tyrosine kinase activity"/>
    <property type="evidence" value="ECO:0007669"/>
    <property type="project" value="UniProtKB-EC"/>
</dbReference>
<evidence type="ECO:0000256" key="17">
    <source>
        <dbReference type="SAM" id="MobiDB-lite"/>
    </source>
</evidence>
<evidence type="ECO:0000256" key="14">
    <source>
        <dbReference type="ARBA" id="ARBA00023180"/>
    </source>
</evidence>
<feature type="region of interest" description="Disordered" evidence="17">
    <location>
        <begin position="105"/>
        <end position="154"/>
    </location>
</feature>
<evidence type="ECO:0000256" key="3">
    <source>
        <dbReference type="ARBA" id="ARBA00022679"/>
    </source>
</evidence>
<dbReference type="SUPFAM" id="SSF49265">
    <property type="entry name" value="Fibronectin type III"/>
    <property type="match status" value="1"/>
</dbReference>
<dbReference type="InterPro" id="IPR036116">
    <property type="entry name" value="FN3_sf"/>
</dbReference>
<evidence type="ECO:0000256" key="11">
    <source>
        <dbReference type="ARBA" id="ARBA00023136"/>
    </source>
</evidence>
<dbReference type="Pfam" id="PF07714">
    <property type="entry name" value="PK_Tyr_Ser-Thr"/>
    <property type="match status" value="2"/>
</dbReference>
<evidence type="ECO:0000256" key="4">
    <source>
        <dbReference type="ARBA" id="ARBA00022692"/>
    </source>
</evidence>
<evidence type="ECO:0000256" key="6">
    <source>
        <dbReference type="ARBA" id="ARBA00022737"/>
    </source>
</evidence>
<dbReference type="VEuPathDB" id="VectorBase:AALC636_021437"/>
<evidence type="ECO:0000259" key="18">
    <source>
        <dbReference type="PROSITE" id="PS50011"/>
    </source>
</evidence>
<dbReference type="EC" id="2.7.10.1" evidence="2"/>
<dbReference type="GO" id="GO:1902533">
    <property type="term" value="P:positive regulation of intracellular signal transduction"/>
    <property type="evidence" value="ECO:0007669"/>
    <property type="project" value="UniProtKB-ARBA"/>
</dbReference>
<evidence type="ECO:0000256" key="10">
    <source>
        <dbReference type="ARBA" id="ARBA00022989"/>
    </source>
</evidence>
<evidence type="ECO:0000256" key="1">
    <source>
        <dbReference type="ARBA" id="ARBA00004479"/>
    </source>
</evidence>
<sequence>MQVIILKYVQVLCITVFFSNNINCDKLLVHNEHEDQQLYRIASCAAQCLAEEASHKSLELCYKLCSEGKIEQPELVQNVEQNYNIQLICRDSNSLVIEIYPDQLPKQRKSDSSPHSSNGIHQYDPKASKHNRGNKDGAYSHPQRAKRSIARSDLSMQNRYENISGSRNENHQADVHYSAHNQDSDSDHIAPHAKPTHLVYLIKVQESGHELGDRTVYMSSASVVKIENLTPNKRYNITATVLTSDRQYVYVGERPQFRTLSDDYTPGNITKIDVIDFHTNYENSALLDALVTWQPAPDKTCHYEILYHASHSQDYHSKAVNVQKELYKHTITALELSSEYYLGIRAKNIQNSSRESELKWHTFHTPSCVDWHNSSVICAPESVSNVQVSTVYLSGDNYQFNITWDKPRFVPDYYIVRIYDLYLETDDDATNSLTRNVSGDANNLLIESLTIHGARYEVFISAYANNRTAHSSNINDAPIWRSPTDHWHGGRLAVIILTPVLAIGLMKIFISIICKRRAKAKRYEQRCEYFKELEQKAPVDPSTGFEIKVKNIQEILHPATFPSELIAPINDEMEINIDQIRLLDMVGEGAFGRVRKGILLHPVGTYTEVAVKMLKECPSLEDVKEFRREIEVMKSVGVHPNIVCIIGHYTKNVNEMMLLTEYCSEGNLLNYLRSEWNKVLRSRDRSALVAQQKLISVSLNDEDIFKECQSPSLECNKKPENVFNFDAPFIHDKKPFAYKNISDHSISEQPPLAPEMKITENRLYPLLNGSLNNNVGHCVEAELGDLKDNTKICTNSCKCNVEILQLDDGRDVETWAKGSPCSIKVSGCECDSLGNESGTNQKKAMCNLVDNQCYYKEDLCSEKRNQNEECIITSKQLLEFAKQIAIGMEFLARNKVVHRDLAARNVLVCYDKVVKISDFGLSRDIYQQNLYRKTGTGKLPIKWLALESLTHQVYTSQSDVWSYGILLYEICTLGGNPYPLLSTCDLIMELKRGYRMEKPDSCSKELYELMLSCWSALPIDRPTFTGVYNRMEELMKQNLKKDMINLDAIIDIQSTKTTSSEHSYLKPVEY</sequence>
<accession>A0A1W7R6L9</accession>
<keyword evidence="6" id="KW-0677">Repeat</keyword>
<protein>
    <recommendedName>
        <fullName evidence="2">receptor protein-tyrosine kinase</fullName>
        <ecNumber evidence="2">2.7.10.1</ecNumber>
    </recommendedName>
</protein>
<proteinExistence type="predicted"/>
<dbReference type="PROSITE" id="PS00109">
    <property type="entry name" value="PROTEIN_KINASE_TYR"/>
    <property type="match status" value="1"/>
</dbReference>
<evidence type="ECO:0000256" key="2">
    <source>
        <dbReference type="ARBA" id="ARBA00011902"/>
    </source>
</evidence>